<feature type="region of interest" description="Disordered" evidence="1">
    <location>
        <begin position="1145"/>
        <end position="1194"/>
    </location>
</feature>
<sequence length="1222" mass="130505">MTGYGKGTNCDKLWRAWYGILTTIFHVFLVYIGITRYTAFKGQAFDAKFGGNWDQSGMNFALAMLISALALFCLFLITNLIRTSNYANEGIQIGRDTDNLHLLSPNPAWRAAAIPMTCLNTSSIASNCMYGNALNSTGGMIPTLQRSGYPTLAGGGGGSEDDRISAMGGEEPLHNTGAFDTWSARSGVNQELLLPYMGNSQRNVQPEHSVHMSIRQSAVLLWHRFQRHFLPYAIILHLITAYCLLLPIPLMHAQQIYHRALPSEWIFRSDLDILFGSSSPATQPAKQILAAVAISDGETGPGKSASEGPHYSVWDDLRAMSPEFFNLIVAFMLLSLRYPSVFWYTNRAFSFVFSLLLLLTGLHALVEFSAASVLVKMSWNRQRLREGSDWSTKARLLSLPRRPPEENKFPTIDPSTADMSTGPASISNYSDPLIHIGPLALSVVGNLAFLCLFLTVFEYGYRQFTENLAAYRHYLVGSTNPTGIPLTNGDIYQSADAMERRSSGMINGNGGGIYNHATSDSVQSAQNASGKGNFCLGTVNENNPSRFYRTGAEILHPACRCCLHSYAPHLFGLLGILCLLGFKIPVIWDCIQFYRHLRHPLMLAAPLSSIIVICAWFIAWFAFWLKPAWKFQVNLPLQAVAGSQLNPNSAMLSIPPLSNGMYPAPLLGSLMRQSSLAMGSGINGRISTTLLGPHQMGPPGSQTPLLAPPSSCLIPDESGANQMGVPSSPIYACFHDQGNGFYGTTTGQVFPRTIRLGTGVTEFTLNPNSGLVGMDINGQRGLEYCGEDAEASSGRQSGGNNYVCLQSAMNGGTSGSQQQTGLMSADGQAGRAVQRISPSIPPPLPSLSTMPPTNQALFSTLSKSGGQPSELRIPIDSNHANNVLSSPSSGQPGTEEDSSSTNTVQATTSAIRVGLQNGPLYHASHYGVPNRSAFPSPYMGVGANGRIQMISPSQTTDDIQLPSAYMSDASSRGGGGGPIGSRMATLRQVPNSPVSTTAGSNSLGPRVTFKENVDTITNISPNTSDPGSQNTSSNDSGIDNLKTENQAVTANSLAPKPNSVLPPTALNSSGTYDNTFPGTFRSSLIIRSPSQTKTDLGGLNSGGTIQRVDMRGKPVYTTSSGSVMSNSICAGNRTASGFNGNGNGSLQINSNGENGGVAEGATSHNGLLGTHQHLSLPPSRSGEMIGDGSTSLQSSSTEQFPLLLSSCLLSDEAQEPRLCSQV</sequence>
<evidence type="ECO:0000313" key="4">
    <source>
        <dbReference type="Proteomes" id="UP001497525"/>
    </source>
</evidence>
<evidence type="ECO:0000313" key="3">
    <source>
        <dbReference type="EMBL" id="CAL5133190.1"/>
    </source>
</evidence>
<evidence type="ECO:0000256" key="2">
    <source>
        <dbReference type="SAM" id="Phobius"/>
    </source>
</evidence>
<dbReference type="Proteomes" id="UP001497525">
    <property type="component" value="Unassembled WGS sequence"/>
</dbReference>
<feature type="compositionally biased region" description="Polar residues" evidence="1">
    <location>
        <begin position="854"/>
        <end position="867"/>
    </location>
</feature>
<dbReference type="PANTHER" id="PTHR21579:SF20">
    <property type="entry name" value="PROTEIN TINCAR"/>
    <property type="match status" value="1"/>
</dbReference>
<feature type="transmembrane region" description="Helical" evidence="2">
    <location>
        <begin position="60"/>
        <end position="81"/>
    </location>
</feature>
<feature type="region of interest" description="Disordered" evidence="1">
    <location>
        <begin position="1016"/>
        <end position="1040"/>
    </location>
</feature>
<feature type="transmembrane region" description="Helical" evidence="2">
    <location>
        <begin position="351"/>
        <end position="375"/>
    </location>
</feature>
<feature type="region of interest" description="Disordered" evidence="1">
    <location>
        <begin position="813"/>
        <end position="905"/>
    </location>
</feature>
<feature type="transmembrane region" description="Helical" evidence="2">
    <location>
        <begin position="16"/>
        <end position="39"/>
    </location>
</feature>
<proteinExistence type="predicted"/>
<accession>A0AAV2T7P0</accession>
<feature type="compositionally biased region" description="Polar residues" evidence="1">
    <location>
        <begin position="878"/>
        <end position="892"/>
    </location>
</feature>
<feature type="transmembrane region" description="Helical" evidence="2">
    <location>
        <begin position="229"/>
        <end position="250"/>
    </location>
</feature>
<protein>
    <submittedName>
        <fullName evidence="3">Uncharacterized protein</fullName>
    </submittedName>
</protein>
<keyword evidence="2" id="KW-1133">Transmembrane helix</keyword>
<evidence type="ECO:0000256" key="1">
    <source>
        <dbReference type="SAM" id="MobiDB-lite"/>
    </source>
</evidence>
<dbReference type="InterPro" id="IPR053291">
    <property type="entry name" value="Ommatidial_diff-associated"/>
</dbReference>
<keyword evidence="2" id="KW-0472">Membrane</keyword>
<dbReference type="PANTHER" id="PTHR21579">
    <property type="entry name" value="PROTEIN TINCAR"/>
    <property type="match status" value="1"/>
</dbReference>
<feature type="transmembrane region" description="Helical" evidence="2">
    <location>
        <begin position="603"/>
        <end position="625"/>
    </location>
</feature>
<feature type="transmembrane region" description="Helical" evidence="2">
    <location>
        <begin position="324"/>
        <end position="345"/>
    </location>
</feature>
<feature type="transmembrane region" description="Helical" evidence="2">
    <location>
        <begin position="433"/>
        <end position="457"/>
    </location>
</feature>
<organism evidence="3 4">
    <name type="scientific">Calicophoron daubneyi</name>
    <name type="common">Rumen fluke</name>
    <name type="synonym">Paramphistomum daubneyi</name>
    <dbReference type="NCBI Taxonomy" id="300641"/>
    <lineage>
        <taxon>Eukaryota</taxon>
        <taxon>Metazoa</taxon>
        <taxon>Spiralia</taxon>
        <taxon>Lophotrochozoa</taxon>
        <taxon>Platyhelminthes</taxon>
        <taxon>Trematoda</taxon>
        <taxon>Digenea</taxon>
        <taxon>Plagiorchiida</taxon>
        <taxon>Pronocephalata</taxon>
        <taxon>Paramphistomoidea</taxon>
        <taxon>Paramphistomidae</taxon>
        <taxon>Calicophoron</taxon>
    </lineage>
</organism>
<dbReference type="EMBL" id="CAXLJL010000156">
    <property type="protein sequence ID" value="CAL5133190.1"/>
    <property type="molecule type" value="Genomic_DNA"/>
</dbReference>
<reference evidence="3" key="1">
    <citation type="submission" date="2024-06" db="EMBL/GenBank/DDBJ databases">
        <authorList>
            <person name="Liu X."/>
            <person name="Lenzi L."/>
            <person name="Haldenby T S."/>
            <person name="Uol C."/>
        </authorList>
    </citation>
    <scope>NUCLEOTIDE SEQUENCE</scope>
</reference>
<name>A0AAV2T7P0_CALDB</name>
<dbReference type="AlphaFoldDB" id="A0AAV2T7P0"/>
<keyword evidence="2" id="KW-0812">Transmembrane</keyword>
<comment type="caution">
    <text evidence="3">The sequence shown here is derived from an EMBL/GenBank/DDBJ whole genome shotgun (WGS) entry which is preliminary data.</text>
</comment>
<gene>
    <name evidence="3" type="ORF">CDAUBV1_LOCUS6461</name>
</gene>